<name>A0ABN9WVH9_9DINO</name>
<comment type="caution">
    <text evidence="1">The sequence shown here is derived from an EMBL/GenBank/DDBJ whole genome shotgun (WGS) entry which is preliminary data.</text>
</comment>
<accession>A0ABN9WVH9</accession>
<protein>
    <recommendedName>
        <fullName evidence="3">Selenoprotein O</fullName>
    </recommendedName>
</protein>
<sequence>MEAILAQLPAALSAATVPLMEKYEERFNQQLRRVDGEVHAQRARSDLLDSTVAGIAHRLSHLEKELDLAKAKPRPPVVPNPEWDREVDLSILTVRASSAVAKNAVAAALAPWLTEANVPLGDGVELHGDDVAKSFTLAFQGPMEATRTSRRSQAQQQLRLPNGAWRAFRVDVGTESVPIHVSADKNKKMVATEIACKKLQRGLTDRGIRTFLDKDNGQLLAKWEPLVRVLPLPASRTPKVEWNLPALADAGLSRDEANELARQVFDTRFSPAKSQPHGHMLSAFGIVGDNCGHMYFTFWAMFSESDPFLGVVSFIFSPVCSLPQYCVDGRASRPGDSSWLKIFRDMTELASE</sequence>
<organism evidence="1 2">
    <name type="scientific">Prorocentrum cordatum</name>
    <dbReference type="NCBI Taxonomy" id="2364126"/>
    <lineage>
        <taxon>Eukaryota</taxon>
        <taxon>Sar</taxon>
        <taxon>Alveolata</taxon>
        <taxon>Dinophyceae</taxon>
        <taxon>Prorocentrales</taxon>
        <taxon>Prorocentraceae</taxon>
        <taxon>Prorocentrum</taxon>
    </lineage>
</organism>
<keyword evidence="2" id="KW-1185">Reference proteome</keyword>
<evidence type="ECO:0000313" key="1">
    <source>
        <dbReference type="EMBL" id="CAK0890860.1"/>
    </source>
</evidence>
<evidence type="ECO:0008006" key="3">
    <source>
        <dbReference type="Google" id="ProtNLM"/>
    </source>
</evidence>
<dbReference type="EMBL" id="CAUYUJ010019394">
    <property type="protein sequence ID" value="CAK0890860.1"/>
    <property type="molecule type" value="Genomic_DNA"/>
</dbReference>
<reference evidence="1" key="1">
    <citation type="submission" date="2023-10" db="EMBL/GenBank/DDBJ databases">
        <authorList>
            <person name="Chen Y."/>
            <person name="Shah S."/>
            <person name="Dougan E. K."/>
            <person name="Thang M."/>
            <person name="Chan C."/>
        </authorList>
    </citation>
    <scope>NUCLEOTIDE SEQUENCE [LARGE SCALE GENOMIC DNA]</scope>
</reference>
<gene>
    <name evidence="1" type="ORF">PCOR1329_LOCUS70961</name>
</gene>
<proteinExistence type="predicted"/>
<dbReference type="Proteomes" id="UP001189429">
    <property type="component" value="Unassembled WGS sequence"/>
</dbReference>
<feature type="non-terminal residue" evidence="1">
    <location>
        <position position="352"/>
    </location>
</feature>
<evidence type="ECO:0000313" key="2">
    <source>
        <dbReference type="Proteomes" id="UP001189429"/>
    </source>
</evidence>